<organism evidence="2 3">
    <name type="scientific">Albidiferax ferrireducens (strain ATCC BAA-621 / DSM 15236 / T118)</name>
    <name type="common">Rhodoferax ferrireducens</name>
    <dbReference type="NCBI Taxonomy" id="338969"/>
    <lineage>
        <taxon>Bacteria</taxon>
        <taxon>Pseudomonadati</taxon>
        <taxon>Pseudomonadota</taxon>
        <taxon>Betaproteobacteria</taxon>
        <taxon>Burkholderiales</taxon>
        <taxon>Comamonadaceae</taxon>
        <taxon>Rhodoferax</taxon>
    </lineage>
</organism>
<dbReference type="Pfam" id="PF05430">
    <property type="entry name" value="Methyltransf_30"/>
    <property type="match status" value="1"/>
</dbReference>
<protein>
    <recommendedName>
        <fullName evidence="1">MnmC-like methyltransferase domain-containing protein</fullName>
    </recommendedName>
</protein>
<dbReference type="InterPro" id="IPR029063">
    <property type="entry name" value="SAM-dependent_MTases_sf"/>
</dbReference>
<evidence type="ECO:0000313" key="2">
    <source>
        <dbReference type="EMBL" id="ABD71355.1"/>
    </source>
</evidence>
<dbReference type="SUPFAM" id="SSF53335">
    <property type="entry name" value="S-adenosyl-L-methionine-dependent methyltransferases"/>
    <property type="match status" value="1"/>
</dbReference>
<gene>
    <name evidence="2" type="ordered locus">Rfer_3653</name>
</gene>
<sequence length="249" mass="27416">MHTPPPEPVDWQDDTPRSRRFDDIYRARSNALAQSRSVFLAGCGLPERWRDRDQFTVLETGFGLGLNFLTTWATWLADPQACHTLNFVSVEAYPVSFEDILRSTRALATAADAASDLAAQMPLLAQQLALFWPGIQPGLNQCSLAQGRVQLTLCVGDVLAMLQQWPGQADAVYLDGFSPAVNPDMWSSATLGAVAQHCHSGTRLATYTVAAQVRRRFTELGFSVEKCPGVPPKRDRLQVHVAHAHSKTD</sequence>
<reference evidence="3" key="1">
    <citation type="submission" date="2006-02" db="EMBL/GenBank/DDBJ databases">
        <title>Complete sequence of chromosome of Rhodoferax ferrireducens DSM 15236.</title>
        <authorList>
            <person name="Copeland A."/>
            <person name="Lucas S."/>
            <person name="Lapidus A."/>
            <person name="Barry K."/>
            <person name="Detter J.C."/>
            <person name="Glavina del Rio T."/>
            <person name="Hammon N."/>
            <person name="Israni S."/>
            <person name="Pitluck S."/>
            <person name="Brettin T."/>
            <person name="Bruce D."/>
            <person name="Han C."/>
            <person name="Tapia R."/>
            <person name="Gilna P."/>
            <person name="Kiss H."/>
            <person name="Schmutz J."/>
            <person name="Larimer F."/>
            <person name="Land M."/>
            <person name="Kyrpides N."/>
            <person name="Ivanova N."/>
            <person name="Richardson P."/>
        </authorList>
    </citation>
    <scope>NUCLEOTIDE SEQUENCE [LARGE SCALE GENOMIC DNA]</scope>
    <source>
        <strain evidence="3">ATCC BAA-621 / DSM 15236 / T118</strain>
    </source>
</reference>
<feature type="domain" description="MnmC-like methyltransferase" evidence="1">
    <location>
        <begin position="124"/>
        <end position="238"/>
    </location>
</feature>
<dbReference type="Gene3D" id="3.40.50.150">
    <property type="entry name" value="Vaccinia Virus protein VP39"/>
    <property type="match status" value="1"/>
</dbReference>
<dbReference type="Proteomes" id="UP000008332">
    <property type="component" value="Chromosome"/>
</dbReference>
<dbReference type="InterPro" id="IPR047785">
    <property type="entry name" value="tRNA_MNMC2"/>
</dbReference>
<dbReference type="PANTHER" id="PTHR39963">
    <property type="entry name" value="SLL0983 PROTEIN"/>
    <property type="match status" value="1"/>
</dbReference>
<evidence type="ECO:0000259" key="1">
    <source>
        <dbReference type="Pfam" id="PF05430"/>
    </source>
</evidence>
<name>Q21S98_ALBFT</name>
<dbReference type="OrthoDB" id="9786494at2"/>
<dbReference type="PANTHER" id="PTHR39963:SF1">
    <property type="entry name" value="MNMC-LIKE METHYLTRANSFERASE DOMAIN-CONTAINING PROTEIN"/>
    <property type="match status" value="1"/>
</dbReference>
<evidence type="ECO:0000313" key="3">
    <source>
        <dbReference type="Proteomes" id="UP000008332"/>
    </source>
</evidence>
<keyword evidence="3" id="KW-1185">Reference proteome</keyword>
<dbReference type="GO" id="GO:0004808">
    <property type="term" value="F:tRNA (5-methylaminomethyl-2-thiouridylate)(34)-methyltransferase activity"/>
    <property type="evidence" value="ECO:0007669"/>
    <property type="project" value="InterPro"/>
</dbReference>
<dbReference type="GO" id="GO:0016645">
    <property type="term" value="F:oxidoreductase activity, acting on the CH-NH group of donors"/>
    <property type="evidence" value="ECO:0007669"/>
    <property type="project" value="InterPro"/>
</dbReference>
<dbReference type="NCBIfam" id="NF033855">
    <property type="entry name" value="tRNA_MNMC2"/>
    <property type="match status" value="1"/>
</dbReference>
<dbReference type="RefSeq" id="WP_011465918.1">
    <property type="nucleotide sequence ID" value="NC_007908.1"/>
</dbReference>
<dbReference type="STRING" id="338969.Rfer_3653"/>
<dbReference type="eggNOG" id="COG4121">
    <property type="taxonomic scope" value="Bacteria"/>
</dbReference>
<accession>Q21S98</accession>
<dbReference type="AlphaFoldDB" id="Q21S98"/>
<dbReference type="InterPro" id="IPR008471">
    <property type="entry name" value="MnmC-like_methylTransf"/>
</dbReference>
<dbReference type="KEGG" id="rfr:Rfer_3653"/>
<proteinExistence type="predicted"/>
<dbReference type="EMBL" id="CP000267">
    <property type="protein sequence ID" value="ABD71355.1"/>
    <property type="molecule type" value="Genomic_DNA"/>
</dbReference>
<dbReference type="HOGENOM" id="CLU_061971_2_0_4"/>